<dbReference type="PATRIC" id="fig|1218507.3.peg.572"/>
<keyword evidence="1" id="KW-1133">Transmembrane helix</keyword>
<dbReference type="STRING" id="1218507.JF74_04050"/>
<dbReference type="OrthoDB" id="9874840at2"/>
<evidence type="ECO:0000313" key="3">
    <source>
        <dbReference type="EMBL" id="PXY83988.1"/>
    </source>
</evidence>
<evidence type="ECO:0000313" key="5">
    <source>
        <dbReference type="Proteomes" id="UP000247698"/>
    </source>
</evidence>
<organism evidence="2 4">
    <name type="scientific">Lactobacillus melliventris</name>
    <dbReference type="NCBI Taxonomy" id="1218507"/>
    <lineage>
        <taxon>Bacteria</taxon>
        <taxon>Bacillati</taxon>
        <taxon>Bacillota</taxon>
        <taxon>Bacilli</taxon>
        <taxon>Lactobacillales</taxon>
        <taxon>Lactobacillaceae</taxon>
        <taxon>Lactobacillus</taxon>
    </lineage>
</organism>
<evidence type="ECO:0000313" key="2">
    <source>
        <dbReference type="EMBL" id="KJY57382.1"/>
    </source>
</evidence>
<feature type="transmembrane region" description="Helical" evidence="1">
    <location>
        <begin position="15"/>
        <end position="39"/>
    </location>
</feature>
<dbReference type="AlphaFoldDB" id="A0A0F4LEV4"/>
<keyword evidence="5" id="KW-1185">Reference proteome</keyword>
<evidence type="ECO:0000256" key="1">
    <source>
        <dbReference type="SAM" id="Phobius"/>
    </source>
</evidence>
<keyword evidence="1" id="KW-0812">Transmembrane</keyword>
<reference evidence="3 5" key="2">
    <citation type="submission" date="2018-05" db="EMBL/GenBank/DDBJ databases">
        <title>Reference genomes for bee gut microbiota database.</title>
        <authorList>
            <person name="Ellegaard K.M."/>
        </authorList>
    </citation>
    <scope>NUCLEOTIDE SEQUENCE [LARGE SCALE GENOMIC DNA]</scope>
    <source>
        <strain evidence="3 5">ESL0184</strain>
    </source>
</reference>
<dbReference type="HOGENOM" id="CLU_1729047_0_0_9"/>
<reference evidence="2 4" key="1">
    <citation type="submission" date="2015-01" db="EMBL/GenBank/DDBJ databases">
        <title>Comparative genomics of the lactic acid bacteria isolated from the honey bee gut.</title>
        <authorList>
            <person name="Ellegaard K.M."/>
            <person name="Tamarit D."/>
            <person name="Javelind E."/>
            <person name="Olofsson T."/>
            <person name="Andersson S.G."/>
            <person name="Vasquez A."/>
        </authorList>
    </citation>
    <scope>NUCLEOTIDE SEQUENCE [LARGE SCALE GENOMIC DNA]</scope>
    <source>
        <strain evidence="2 4">Hma8</strain>
    </source>
</reference>
<name>A0A0F4LEV4_9LACO</name>
<proteinExistence type="predicted"/>
<dbReference type="EMBL" id="JXLI01000008">
    <property type="protein sequence ID" value="KJY57382.1"/>
    <property type="molecule type" value="Genomic_DNA"/>
</dbReference>
<sequence>MKGIDLINKLFDKLIALLGKISVILLIILVILLIVHYFLKFYGKSISKTIALEQTLKLMEPEKPDKIISAVNKVVCWASVKYLDNKGRVQIIVPTKRWFQLSSQLEVKKRIREMLSSEDFRLFLMDNLDNYRFVSRPDYYHDQFVLTGTRI</sequence>
<dbReference type="Proteomes" id="UP000033531">
    <property type="component" value="Unassembled WGS sequence"/>
</dbReference>
<dbReference type="Proteomes" id="UP000247698">
    <property type="component" value="Unassembled WGS sequence"/>
</dbReference>
<evidence type="ECO:0000313" key="4">
    <source>
        <dbReference type="Proteomes" id="UP000033531"/>
    </source>
</evidence>
<comment type="caution">
    <text evidence="2">The sequence shown here is derived from an EMBL/GenBank/DDBJ whole genome shotgun (WGS) entry which is preliminary data.</text>
</comment>
<keyword evidence="1" id="KW-0472">Membrane</keyword>
<gene>
    <name evidence="3" type="ORF">DK873_02040</name>
    <name evidence="2" type="ORF">JF74_04050</name>
</gene>
<dbReference type="EMBL" id="QGLG01000002">
    <property type="protein sequence ID" value="PXY83988.1"/>
    <property type="molecule type" value="Genomic_DNA"/>
</dbReference>
<protein>
    <submittedName>
        <fullName evidence="2">Uncharacterized protein</fullName>
    </submittedName>
</protein>
<dbReference type="RefSeq" id="WP_046324375.1">
    <property type="nucleotide sequence ID" value="NZ_JAAEEB010000006.1"/>
</dbReference>
<accession>A0A0F4LEV4</accession>